<dbReference type="EMBL" id="JBHMQT010000037">
    <property type="protein sequence ID" value="MFC0864132.1"/>
    <property type="molecule type" value="Genomic_DNA"/>
</dbReference>
<accession>A0ABV6U6Q9</accession>
<dbReference type="RefSeq" id="WP_394302255.1">
    <property type="nucleotide sequence ID" value="NZ_JBHMQT010000037.1"/>
</dbReference>
<gene>
    <name evidence="1" type="ORF">ACFHYQ_17700</name>
</gene>
<protein>
    <recommendedName>
        <fullName evidence="3">WXG100 family type VII secretion target</fullName>
    </recommendedName>
</protein>
<sequence length="80" mass="8606">MQCRTDMAAAAAAVHEVLDALGAVPGMFGDATWKGPAADRWAADWNARKSQLTALLHAVLSEQPHLVARLEEATRRRAAL</sequence>
<comment type="caution">
    <text evidence="1">The sequence shown here is derived from an EMBL/GenBank/DDBJ whole genome shotgun (WGS) entry which is preliminary data.</text>
</comment>
<evidence type="ECO:0008006" key="3">
    <source>
        <dbReference type="Google" id="ProtNLM"/>
    </source>
</evidence>
<name>A0ABV6U6Q9_9ACTN</name>
<evidence type="ECO:0000313" key="2">
    <source>
        <dbReference type="Proteomes" id="UP001589870"/>
    </source>
</evidence>
<dbReference type="Proteomes" id="UP001589870">
    <property type="component" value="Unassembled WGS sequence"/>
</dbReference>
<reference evidence="1 2" key="1">
    <citation type="submission" date="2024-09" db="EMBL/GenBank/DDBJ databases">
        <authorList>
            <person name="Sun Q."/>
            <person name="Mori K."/>
        </authorList>
    </citation>
    <scope>NUCLEOTIDE SEQUENCE [LARGE SCALE GENOMIC DNA]</scope>
    <source>
        <strain evidence="1 2">TBRC 1851</strain>
    </source>
</reference>
<keyword evidence="2" id="KW-1185">Reference proteome</keyword>
<evidence type="ECO:0000313" key="1">
    <source>
        <dbReference type="EMBL" id="MFC0864132.1"/>
    </source>
</evidence>
<organism evidence="1 2">
    <name type="scientific">Sphaerimonospora cavernae</name>
    <dbReference type="NCBI Taxonomy" id="1740611"/>
    <lineage>
        <taxon>Bacteria</taxon>
        <taxon>Bacillati</taxon>
        <taxon>Actinomycetota</taxon>
        <taxon>Actinomycetes</taxon>
        <taxon>Streptosporangiales</taxon>
        <taxon>Streptosporangiaceae</taxon>
        <taxon>Sphaerimonospora</taxon>
    </lineage>
</organism>
<proteinExistence type="predicted"/>